<dbReference type="GeneID" id="99773650"/>
<keyword evidence="4 6" id="KW-1133">Transmembrane helix</keyword>
<dbReference type="EMBL" id="CP065682">
    <property type="protein sequence ID" value="QPS33632.1"/>
    <property type="molecule type" value="Genomic_DNA"/>
</dbReference>
<feature type="transmembrane region" description="Helical" evidence="6">
    <location>
        <begin position="255"/>
        <end position="273"/>
    </location>
</feature>
<evidence type="ECO:0000256" key="4">
    <source>
        <dbReference type="ARBA" id="ARBA00022989"/>
    </source>
</evidence>
<evidence type="ECO:0000256" key="1">
    <source>
        <dbReference type="ARBA" id="ARBA00004651"/>
    </source>
</evidence>
<dbReference type="RefSeq" id="WP_095376466.1">
    <property type="nucleotide sequence ID" value="NZ_CP065629.1"/>
</dbReference>
<dbReference type="PANTHER" id="PTHR35007">
    <property type="entry name" value="INTEGRAL MEMBRANE PROTEIN-RELATED"/>
    <property type="match status" value="1"/>
</dbReference>
<reference evidence="8 10" key="1">
    <citation type="submission" date="2017-04" db="EMBL/GenBank/DDBJ databases">
        <title>Kefir bacterial isolates.</title>
        <authorList>
            <person name="Kim Y."/>
            <person name="Blasche S."/>
            <person name="Patil K.R."/>
        </authorList>
    </citation>
    <scope>NUCLEOTIDE SEQUENCE [LARGE SCALE GENOMIC DNA]</scope>
    <source>
        <strain evidence="8 10">OG2</strain>
    </source>
</reference>
<evidence type="ECO:0000256" key="2">
    <source>
        <dbReference type="ARBA" id="ARBA00022475"/>
    </source>
</evidence>
<dbReference type="KEGG" id="bcau:I6G59_17200"/>
<dbReference type="Pfam" id="PF00482">
    <property type="entry name" value="T2SSF"/>
    <property type="match status" value="1"/>
</dbReference>
<keyword evidence="2" id="KW-1003">Cell membrane</keyword>
<evidence type="ECO:0000256" key="6">
    <source>
        <dbReference type="SAM" id="Phobius"/>
    </source>
</evidence>
<dbReference type="InterPro" id="IPR018076">
    <property type="entry name" value="T2SS_GspF_dom"/>
</dbReference>
<dbReference type="AlphaFoldDB" id="A0A269ZBZ4"/>
<evidence type="ECO:0000313" key="11">
    <source>
        <dbReference type="Proteomes" id="UP000594979"/>
    </source>
</evidence>
<feature type="domain" description="Type II secretion system protein GspF" evidence="7">
    <location>
        <begin position="118"/>
        <end position="243"/>
    </location>
</feature>
<dbReference type="PANTHER" id="PTHR35007:SF3">
    <property type="entry name" value="POSSIBLE CONSERVED ALANINE RICH MEMBRANE PROTEIN"/>
    <property type="match status" value="1"/>
</dbReference>
<dbReference type="GO" id="GO:0005886">
    <property type="term" value="C:plasma membrane"/>
    <property type="evidence" value="ECO:0007669"/>
    <property type="project" value="UniProtKB-SubCell"/>
</dbReference>
<evidence type="ECO:0000256" key="3">
    <source>
        <dbReference type="ARBA" id="ARBA00022692"/>
    </source>
</evidence>
<feature type="transmembrane region" description="Helical" evidence="6">
    <location>
        <begin position="6"/>
        <end position="26"/>
    </location>
</feature>
<dbReference type="InterPro" id="IPR042094">
    <property type="entry name" value="T2SS_GspF_sf"/>
</dbReference>
<organism evidence="8 10">
    <name type="scientific">Brevibacterium casei</name>
    <dbReference type="NCBI Taxonomy" id="33889"/>
    <lineage>
        <taxon>Bacteria</taxon>
        <taxon>Bacillati</taxon>
        <taxon>Actinomycetota</taxon>
        <taxon>Actinomycetes</taxon>
        <taxon>Micrococcales</taxon>
        <taxon>Brevibacteriaceae</taxon>
        <taxon>Brevibacterium</taxon>
    </lineage>
</organism>
<evidence type="ECO:0000313" key="9">
    <source>
        <dbReference type="EMBL" id="QPS33632.1"/>
    </source>
</evidence>
<feature type="transmembrane region" description="Helical" evidence="6">
    <location>
        <begin position="224"/>
        <end position="243"/>
    </location>
</feature>
<evidence type="ECO:0000313" key="10">
    <source>
        <dbReference type="Proteomes" id="UP000216867"/>
    </source>
</evidence>
<feature type="transmembrane region" description="Helical" evidence="6">
    <location>
        <begin position="81"/>
        <end position="99"/>
    </location>
</feature>
<comment type="subcellular location">
    <subcellularLocation>
        <location evidence="1">Cell membrane</location>
        <topology evidence="1">Multi-pass membrane protein</topology>
    </subcellularLocation>
</comment>
<accession>A0A269ZBZ4</accession>
<proteinExistence type="predicted"/>
<sequence>MSYSQLSLLIGACLGAGLLLVWMSLWERKPATRTQRRWVRELDDMLTAAGFPRMHPIHLVLLTVAVLTVVTIVATALTGSWAIALCFGLFASWLPYRYLQHRARSKQVLRRELWPETLDHLNSGVRAGLSLPEALGSLAHRGPEPLRPLFEVFAEEYRASGSFAIALERFRQVAADPVADRIVAALSVTRQVGGSDLGTMLRALAQFVRDDARTRNELSARQQWTVNGARLAVAAPWVVLAFLSTRPETAAAYNSQAGLVLLCAGFAVSLLAYQAMKKIGRLPQEPRVIAGSSLTRSPFPRGPEAGGTA</sequence>
<evidence type="ECO:0000259" key="7">
    <source>
        <dbReference type="Pfam" id="PF00482"/>
    </source>
</evidence>
<keyword evidence="5 6" id="KW-0472">Membrane</keyword>
<dbReference type="Gene3D" id="1.20.81.30">
    <property type="entry name" value="Type II secretion system (T2SS), domain F"/>
    <property type="match status" value="1"/>
</dbReference>
<dbReference type="Proteomes" id="UP000216867">
    <property type="component" value="Unassembled WGS sequence"/>
</dbReference>
<feature type="transmembrane region" description="Helical" evidence="6">
    <location>
        <begin position="57"/>
        <end position="75"/>
    </location>
</feature>
<dbReference type="Proteomes" id="UP000594979">
    <property type="component" value="Chromosome"/>
</dbReference>
<gene>
    <name evidence="8" type="ORF">B8X04_12405</name>
    <name evidence="9" type="ORF">I6G59_17200</name>
</gene>
<dbReference type="EMBL" id="NCWY01000010">
    <property type="protein sequence ID" value="PAK95040.1"/>
    <property type="molecule type" value="Genomic_DNA"/>
</dbReference>
<name>A0A269ZBZ4_9MICO</name>
<evidence type="ECO:0000313" key="8">
    <source>
        <dbReference type="EMBL" id="PAK95040.1"/>
    </source>
</evidence>
<reference evidence="9 11" key="2">
    <citation type="submission" date="2020-12" db="EMBL/GenBank/DDBJ databases">
        <title>FDA dAtabase for Regulatory Grade micrObial Sequences (FDA-ARGOS): Supporting development and validation of Infectious Disease Dx tests.</title>
        <authorList>
            <person name="Sproer C."/>
            <person name="Gronow S."/>
            <person name="Severitt S."/>
            <person name="Schroder I."/>
            <person name="Tallon L."/>
            <person name="Sadzewicz L."/>
            <person name="Zhao X."/>
            <person name="Boylan J."/>
            <person name="Ott S."/>
            <person name="Bowen H."/>
            <person name="Vavikolanu K."/>
            <person name="Mehta A."/>
            <person name="Aluvathingal J."/>
            <person name="Nadendla S."/>
            <person name="Lowell S."/>
            <person name="Myers T."/>
            <person name="Yan Y."/>
            <person name="Sichtig H."/>
        </authorList>
    </citation>
    <scope>NUCLEOTIDE SEQUENCE [LARGE SCALE GENOMIC DNA]</scope>
    <source>
        <strain evidence="9 11">FDAARGOS_902</strain>
    </source>
</reference>
<protein>
    <submittedName>
        <fullName evidence="9">Type II secretion system F family protein</fullName>
    </submittedName>
    <submittedName>
        <fullName evidence="8">Type II secretion system protein F</fullName>
    </submittedName>
</protein>
<evidence type="ECO:0000256" key="5">
    <source>
        <dbReference type="ARBA" id="ARBA00023136"/>
    </source>
</evidence>
<keyword evidence="3 6" id="KW-0812">Transmembrane</keyword>